<dbReference type="InterPro" id="IPR029069">
    <property type="entry name" value="HotDog_dom_sf"/>
</dbReference>
<gene>
    <name evidence="2" type="ORF">SGFS_040850</name>
</gene>
<dbReference type="NCBIfam" id="NF041195">
    <property type="entry name" value="ScbA_BarX_GamBu"/>
    <property type="match status" value="1"/>
</dbReference>
<evidence type="ECO:0000259" key="1">
    <source>
        <dbReference type="Pfam" id="PF03756"/>
    </source>
</evidence>
<reference evidence="2 3" key="2">
    <citation type="journal article" date="2023" name="ChemBioChem">
        <title>Acyltransferase Domain Exchange between Two Independent Type I Polyketide Synthases in the Same Producer Strain of Macrolide Antibiotics.</title>
        <authorList>
            <person name="Kudo F."/>
            <person name="Kishikawa K."/>
            <person name="Tsuboi K."/>
            <person name="Kido T."/>
            <person name="Usui T."/>
            <person name="Hashimoto J."/>
            <person name="Shin-Ya K."/>
            <person name="Miyanaga A."/>
            <person name="Eguchi T."/>
        </authorList>
    </citation>
    <scope>NUCLEOTIDE SEQUENCE [LARGE SCALE GENOMIC DNA]</scope>
    <source>
        <strain evidence="2 3">A-8890</strain>
    </source>
</reference>
<dbReference type="InterPro" id="IPR005509">
    <property type="entry name" value="AfsA_hotdog_dom"/>
</dbReference>
<keyword evidence="3" id="KW-1185">Reference proteome</keyword>
<name>A0ABM7FA12_9ACTN</name>
<proteinExistence type="predicted"/>
<dbReference type="RefSeq" id="WP_286252092.1">
    <property type="nucleotide sequence ID" value="NZ_AP018448.1"/>
</dbReference>
<dbReference type="Proteomes" id="UP001321542">
    <property type="component" value="Chromosome"/>
</dbReference>
<feature type="domain" description="A-factor biosynthesis hotdog" evidence="1">
    <location>
        <begin position="207"/>
        <end position="334"/>
    </location>
</feature>
<evidence type="ECO:0000313" key="3">
    <source>
        <dbReference type="Proteomes" id="UP001321542"/>
    </source>
</evidence>
<accession>A0ABM7FA12</accession>
<dbReference type="EMBL" id="AP018448">
    <property type="protein sequence ID" value="BBC32791.1"/>
    <property type="molecule type" value="Genomic_DNA"/>
</dbReference>
<evidence type="ECO:0000313" key="2">
    <source>
        <dbReference type="EMBL" id="BBC32791.1"/>
    </source>
</evidence>
<organism evidence="2 3">
    <name type="scientific">Streptomyces graminofaciens</name>
    <dbReference type="NCBI Taxonomy" id="68212"/>
    <lineage>
        <taxon>Bacteria</taxon>
        <taxon>Bacillati</taxon>
        <taxon>Actinomycetota</taxon>
        <taxon>Actinomycetes</taxon>
        <taxon>Kitasatosporales</taxon>
        <taxon>Streptomycetaceae</taxon>
        <taxon>Streptomyces</taxon>
    </lineage>
</organism>
<feature type="domain" description="A-factor biosynthesis hotdog" evidence="1">
    <location>
        <begin position="30"/>
        <end position="164"/>
    </location>
</feature>
<dbReference type="SUPFAM" id="SSF54637">
    <property type="entry name" value="Thioesterase/thiol ester dehydrase-isomerase"/>
    <property type="match status" value="1"/>
</dbReference>
<protein>
    <recommendedName>
        <fullName evidence="1">A-factor biosynthesis hotdog domain-containing protein</fullName>
    </recommendedName>
</protein>
<sequence length="337" mass="36046">MTIAEQERPDAAPAAASAEPAYQRSMDRVLVHRRAVMEVFVTDAARLGDDTFAVAVQAPRAHSYYNDHTQRPALLDPLFLLEAARQAVTVVAHQWLGVSYDTSFLISDWTTEFPEPAALRTRGDAPDEFVVEVTTRDLKRRGTRLLAATLECVFVVGGRRAGTSRVVAGYLSRDGYLAHREKSRGNVPPLSSAMPVERAGVPVAPGLVGRERAGNVVLTDVEQPGGSALLRASLDVPVQHPAMYDHPLDHVPAMALLEAARQAAVLAAGAPAERRYAYAFDATFSRFVELDSPVTVTVEPSGERFTVDFRQDGASVCTATVGVAGLPAAAATTTDGG</sequence>
<dbReference type="Pfam" id="PF03756">
    <property type="entry name" value="AfsA"/>
    <property type="match status" value="2"/>
</dbReference>
<reference evidence="2 3" key="1">
    <citation type="journal article" date="2010" name="ChemBioChem">
        <title>Cloning and characterization of the biosynthetic gene cluster of 16-membered macrolide antibiotic FD-891: involvement of a dual functional cytochrome P450 monooxygenase catalyzing epoxidation and hydroxylation.</title>
        <authorList>
            <person name="Kudo F."/>
            <person name="Motegi A."/>
            <person name="Mizoue K."/>
            <person name="Eguchi T."/>
        </authorList>
    </citation>
    <scope>NUCLEOTIDE SEQUENCE [LARGE SCALE GENOMIC DNA]</scope>
    <source>
        <strain evidence="2 3">A-8890</strain>
    </source>
</reference>
<dbReference type="InterPro" id="IPR047757">
    <property type="entry name" value="AfsA-like"/>
</dbReference>